<keyword evidence="2" id="KW-1185">Reference proteome</keyword>
<evidence type="ECO:0000313" key="2">
    <source>
        <dbReference type="Proteomes" id="UP000499080"/>
    </source>
</evidence>
<name>A0A4Y2GKR0_ARAVE</name>
<reference evidence="1 2" key="1">
    <citation type="journal article" date="2019" name="Sci. Rep.">
        <title>Orb-weaving spider Araneus ventricosus genome elucidates the spidroin gene catalogue.</title>
        <authorList>
            <person name="Kono N."/>
            <person name="Nakamura H."/>
            <person name="Ohtoshi R."/>
            <person name="Moran D.A.P."/>
            <person name="Shinohara A."/>
            <person name="Yoshida Y."/>
            <person name="Fujiwara M."/>
            <person name="Mori M."/>
            <person name="Tomita M."/>
            <person name="Arakawa K."/>
        </authorList>
    </citation>
    <scope>NUCLEOTIDE SEQUENCE [LARGE SCALE GENOMIC DNA]</scope>
</reference>
<dbReference type="Proteomes" id="UP000499080">
    <property type="component" value="Unassembled WGS sequence"/>
</dbReference>
<sequence>MYGKSLCIVNSGPSLLISPNILRQVEEPLHVPAPKSNREMAVRLIFPSARSSPTYKTDERKKWRSLGSAQLLKLSPKQHTKKSSLVRTHALKSLTIPGSFPSVFDNSKKSIRFLRTLFFLFVRNFQ</sequence>
<organism evidence="1 2">
    <name type="scientific">Araneus ventricosus</name>
    <name type="common">Orbweaver spider</name>
    <name type="synonym">Epeira ventricosa</name>
    <dbReference type="NCBI Taxonomy" id="182803"/>
    <lineage>
        <taxon>Eukaryota</taxon>
        <taxon>Metazoa</taxon>
        <taxon>Ecdysozoa</taxon>
        <taxon>Arthropoda</taxon>
        <taxon>Chelicerata</taxon>
        <taxon>Arachnida</taxon>
        <taxon>Araneae</taxon>
        <taxon>Araneomorphae</taxon>
        <taxon>Entelegynae</taxon>
        <taxon>Araneoidea</taxon>
        <taxon>Araneidae</taxon>
        <taxon>Araneus</taxon>
    </lineage>
</organism>
<proteinExistence type="predicted"/>
<protein>
    <submittedName>
        <fullName evidence="1">Uncharacterized protein</fullName>
    </submittedName>
</protein>
<accession>A0A4Y2GKR0</accession>
<dbReference type="AlphaFoldDB" id="A0A4Y2GKR0"/>
<comment type="caution">
    <text evidence="1">The sequence shown here is derived from an EMBL/GenBank/DDBJ whole genome shotgun (WGS) entry which is preliminary data.</text>
</comment>
<dbReference type="EMBL" id="BGPR01001432">
    <property type="protein sequence ID" value="GBM53747.1"/>
    <property type="molecule type" value="Genomic_DNA"/>
</dbReference>
<evidence type="ECO:0000313" key="1">
    <source>
        <dbReference type="EMBL" id="GBM53747.1"/>
    </source>
</evidence>
<gene>
    <name evidence="1" type="ORF">AVEN_145322_1</name>
</gene>